<dbReference type="Gene3D" id="1.20.1280.290">
    <property type="match status" value="1"/>
</dbReference>
<reference evidence="2 3" key="1">
    <citation type="submission" date="2019-07" db="EMBL/GenBank/DDBJ databases">
        <title>Genome sequencing of lignin-degrading bacterial isolates.</title>
        <authorList>
            <person name="Gladden J."/>
        </authorList>
    </citation>
    <scope>NUCLEOTIDE SEQUENCE [LARGE SCALE GENOMIC DNA]</scope>
    <source>
        <strain evidence="2 3">J19</strain>
    </source>
</reference>
<dbReference type="OrthoDB" id="5966732at2"/>
<organism evidence="2 3">
    <name type="scientific">Pseudoxanthomonas taiwanensis J19</name>
    <dbReference type="NCBI Taxonomy" id="935569"/>
    <lineage>
        <taxon>Bacteria</taxon>
        <taxon>Pseudomonadati</taxon>
        <taxon>Pseudomonadota</taxon>
        <taxon>Gammaproteobacteria</taxon>
        <taxon>Lysobacterales</taxon>
        <taxon>Lysobacteraceae</taxon>
        <taxon>Pseudoxanthomonas</taxon>
    </lineage>
</organism>
<dbReference type="RefSeq" id="WP_147208870.1">
    <property type="nucleotide sequence ID" value="NZ_VLJS01000080.1"/>
</dbReference>
<accession>A0A562D875</accession>
<keyword evidence="1" id="KW-0472">Membrane</keyword>
<feature type="transmembrane region" description="Helical" evidence="1">
    <location>
        <begin position="35"/>
        <end position="54"/>
    </location>
</feature>
<gene>
    <name evidence="2" type="ORF">L613_000500000340</name>
</gene>
<comment type="caution">
    <text evidence="2">The sequence shown here is derived from an EMBL/GenBank/DDBJ whole genome shotgun (WGS) entry which is preliminary data.</text>
</comment>
<feature type="transmembrane region" description="Helical" evidence="1">
    <location>
        <begin position="6"/>
        <end position="23"/>
    </location>
</feature>
<feature type="transmembrane region" description="Helical" evidence="1">
    <location>
        <begin position="60"/>
        <end position="79"/>
    </location>
</feature>
<dbReference type="EMBL" id="VLJS01000080">
    <property type="protein sequence ID" value="TWH05969.1"/>
    <property type="molecule type" value="Genomic_DNA"/>
</dbReference>
<evidence type="ECO:0000313" key="3">
    <source>
        <dbReference type="Proteomes" id="UP000321583"/>
    </source>
</evidence>
<keyword evidence="1" id="KW-1133">Transmembrane helix</keyword>
<keyword evidence="3" id="KW-1185">Reference proteome</keyword>
<proteinExistence type="predicted"/>
<evidence type="ECO:0000256" key="1">
    <source>
        <dbReference type="SAM" id="Phobius"/>
    </source>
</evidence>
<dbReference type="AlphaFoldDB" id="A0A562D875"/>
<name>A0A562D875_9GAMM</name>
<protein>
    <submittedName>
        <fullName evidence="2">Uncharacterized protein</fullName>
    </submittedName>
</protein>
<sequence length="93" mass="9689">MNPDLIGWAASAVLLATLARQILKQAHSGGEGVSTWLFVGQATASALFIVYSVLLDNTVFIVTNSCLLATAIVGQVMAWRTKRRGGDANAAAG</sequence>
<keyword evidence="1" id="KW-0812">Transmembrane</keyword>
<evidence type="ECO:0000313" key="2">
    <source>
        <dbReference type="EMBL" id="TWH05969.1"/>
    </source>
</evidence>
<dbReference type="Proteomes" id="UP000321583">
    <property type="component" value="Unassembled WGS sequence"/>
</dbReference>